<protein>
    <submittedName>
        <fullName evidence="2">Uncharacterized protein</fullName>
    </submittedName>
</protein>
<organism evidence="2 3">
    <name type="scientific">Muraenolepis orangiensis</name>
    <name type="common">Patagonian moray cod</name>
    <dbReference type="NCBI Taxonomy" id="630683"/>
    <lineage>
        <taxon>Eukaryota</taxon>
        <taxon>Metazoa</taxon>
        <taxon>Chordata</taxon>
        <taxon>Craniata</taxon>
        <taxon>Vertebrata</taxon>
        <taxon>Euteleostomi</taxon>
        <taxon>Actinopterygii</taxon>
        <taxon>Neopterygii</taxon>
        <taxon>Teleostei</taxon>
        <taxon>Neoteleostei</taxon>
        <taxon>Acanthomorphata</taxon>
        <taxon>Zeiogadaria</taxon>
        <taxon>Gadariae</taxon>
        <taxon>Gadiformes</taxon>
        <taxon>Muraenolepidoidei</taxon>
        <taxon>Muraenolepididae</taxon>
        <taxon>Muraenolepis</taxon>
    </lineage>
</organism>
<proteinExistence type="predicted"/>
<feature type="compositionally biased region" description="Basic and acidic residues" evidence="1">
    <location>
        <begin position="352"/>
        <end position="373"/>
    </location>
</feature>
<dbReference type="EMBL" id="JANIIK010000043">
    <property type="protein sequence ID" value="KAJ3605729.1"/>
    <property type="molecule type" value="Genomic_DNA"/>
</dbReference>
<sequence length="507" mass="57520">MGVDEWQNKHSRQGKPQLRDFLDDEEEENVILRMARACAESQHNAVDQTASKCSGLFPLPAAATYPEGYNTIDRRRRKKKTRDPGGLYAVDPETLGEDTPDPDALRHKRGELVMKKVAEIQEEEEQMTPCLRPYKNGLLYKTRMWAKNELENTLENYVVYKEQEAARLRAGLGYDFEGSDQHYLMETDMAAIDFLADDLQSTNNGGHSMNRYSLSYPADTPHSHRDKRAGKLGGWTPEALLSPVEEPCDEFVDPMDELQCLVETVSEYLAEKEEEISKYGSLPRTSKSRLSSVGSNTTDSLGDEPNGASKDPKAETNTQENSEQADSNQQIPNNCYQPGQRRRSSAAVTVKHIKDTSEEEWRKRVTPGEEQPNRRRISSLISSFVGKTSEADSGIVPQEQQRTVTSKATDQQAKNFLSSGLQSLRSKVLGQADRKPCHQQDRPKKNQHPNQLVDFLVFPLAICYQEHLRLLKLLHHLQQFQLMMLNKKNRSWSKFSPDCAVGYNTHC</sequence>
<feature type="compositionally biased region" description="Polar residues" evidence="1">
    <location>
        <begin position="398"/>
        <end position="410"/>
    </location>
</feature>
<comment type="caution">
    <text evidence="2">The sequence shown here is derived from an EMBL/GenBank/DDBJ whole genome shotgun (WGS) entry which is preliminary data.</text>
</comment>
<dbReference type="Proteomes" id="UP001148018">
    <property type="component" value="Unassembled WGS sequence"/>
</dbReference>
<evidence type="ECO:0000313" key="3">
    <source>
        <dbReference type="Proteomes" id="UP001148018"/>
    </source>
</evidence>
<evidence type="ECO:0000256" key="1">
    <source>
        <dbReference type="SAM" id="MobiDB-lite"/>
    </source>
</evidence>
<evidence type="ECO:0000313" key="2">
    <source>
        <dbReference type="EMBL" id="KAJ3605729.1"/>
    </source>
</evidence>
<feature type="region of interest" description="Disordered" evidence="1">
    <location>
        <begin position="1"/>
        <end position="23"/>
    </location>
</feature>
<feature type="compositionally biased region" description="Polar residues" evidence="1">
    <location>
        <begin position="315"/>
        <end position="337"/>
    </location>
</feature>
<feature type="region of interest" description="Disordered" evidence="1">
    <location>
        <begin position="70"/>
        <end position="104"/>
    </location>
</feature>
<feature type="compositionally biased region" description="Polar residues" evidence="1">
    <location>
        <begin position="283"/>
        <end position="300"/>
    </location>
</feature>
<gene>
    <name evidence="2" type="ORF">NHX12_027773</name>
</gene>
<keyword evidence="3" id="KW-1185">Reference proteome</keyword>
<dbReference type="OrthoDB" id="5831756at2759"/>
<accession>A0A9Q0EFC5</accession>
<reference evidence="2" key="1">
    <citation type="submission" date="2022-07" db="EMBL/GenBank/DDBJ databases">
        <title>Chromosome-level genome of Muraenolepis orangiensis.</title>
        <authorList>
            <person name="Kim J."/>
        </authorList>
    </citation>
    <scope>NUCLEOTIDE SEQUENCE</scope>
    <source>
        <strain evidence="2">KU_S4_2022</strain>
        <tissue evidence="2">Muscle</tissue>
    </source>
</reference>
<name>A0A9Q0EFC5_9TELE</name>
<dbReference type="AlphaFoldDB" id="A0A9Q0EFC5"/>
<feature type="region of interest" description="Disordered" evidence="1">
    <location>
        <begin position="275"/>
        <end position="410"/>
    </location>
</feature>